<evidence type="ECO:0000256" key="1">
    <source>
        <dbReference type="SAM" id="SignalP"/>
    </source>
</evidence>
<dbReference type="InterPro" id="IPR014718">
    <property type="entry name" value="GH-type_carb-bd"/>
</dbReference>
<dbReference type="Gene3D" id="2.70.98.10">
    <property type="match status" value="1"/>
</dbReference>
<evidence type="ECO:0000259" key="2">
    <source>
        <dbReference type="SMART" id="SM00458"/>
    </source>
</evidence>
<dbReference type="PROSITE" id="PS50231">
    <property type="entry name" value="RICIN_B_LECTIN"/>
    <property type="match status" value="1"/>
</dbReference>
<keyword evidence="4" id="KW-1185">Reference proteome</keyword>
<dbReference type="NCBIfam" id="TIGR01180">
    <property type="entry name" value="aman2_put"/>
    <property type="match status" value="1"/>
</dbReference>
<dbReference type="InterPro" id="IPR000772">
    <property type="entry name" value="Ricin_B_lectin"/>
</dbReference>
<dbReference type="Gene3D" id="1.20.1050.60">
    <property type="entry name" value="alpha-1,2-mannosidase"/>
    <property type="match status" value="1"/>
</dbReference>
<feature type="domain" description="Ricin B lectin" evidence="2">
    <location>
        <begin position="745"/>
        <end position="869"/>
    </location>
</feature>
<dbReference type="Gene3D" id="1.20.1610.10">
    <property type="entry name" value="alpha-1,2-mannosidases domains"/>
    <property type="match status" value="1"/>
</dbReference>
<dbReference type="Gene3D" id="2.80.10.50">
    <property type="match status" value="1"/>
</dbReference>
<dbReference type="EMBL" id="BAAANF010000016">
    <property type="protein sequence ID" value="GAA1692371.1"/>
    <property type="molecule type" value="Genomic_DNA"/>
</dbReference>
<dbReference type="Pfam" id="PF00652">
    <property type="entry name" value="Ricin_B_lectin"/>
    <property type="match status" value="1"/>
</dbReference>
<dbReference type="SUPFAM" id="SSF48208">
    <property type="entry name" value="Six-hairpin glycosidases"/>
    <property type="match status" value="1"/>
</dbReference>
<gene>
    <name evidence="3" type="ORF">GCM10009745_42190</name>
</gene>
<proteinExistence type="predicted"/>
<protein>
    <recommendedName>
        <fullName evidence="2">Ricin B lectin domain-containing protein</fullName>
    </recommendedName>
</protein>
<sequence>MAAYRPEAAMFVRALALALVVAVAPPVVQAAQPVVQVIPQVADPAQYVNPFVGTQDGGPDFGHGGGAGNTYPGAVAPFGMVQWSPDTAEPTQGGYKYGDNRIAGFSLTHLSGAGCKALGNVPIMPVLGSAPVEHSTFSHANESAAPGAYAVTFDNGLRTELTATQRSGGARFTYPAGQQASLSVDAAKSAMGGTGSVTVGTDTISGWADSGGFCFTSTRYRLYFHLSFDRPFSSVNTSGATAFVSFDTSTNRTVAAKVGVSFVSLDGAKANLAAETGTRGFDAVRDGTRADWNALLGRIDVGGGTDSQLKTFYTALYHSLLHPNVFGDVDGKYVGMDKEVHTAPAGQTQYANFSGWDIYRSQVALLGLIAPEQASDIAQSAVNQAEQTGYYDRWTFLNSPTDVMNGDPIPVVLSTLYAFGATSFDANEGWWRMVAGAADPKQRPGFEQYNAIGYVPHGQPGVLGATASTLEYDVADFAVAQLASRLGHKPEAEKFLRRSQGWRNLHINGIIQPRNADLSFPPFSPEMEDSYVEGNAAQYTWMVPHNYRGLFDMMGGNATVNSRLDNFFSQLNAGPHKAFAYLGNEPSANIPWAYLYAGTPYKTQDVVRRVLTSLYKPTPDGLVGNDDLGQMSSWAVWAAIGMYPQVPGRSELVLASPQFPTVRIDRGNGKTITINAPNASDSVKYVQSLRVNGQASNRAWLSEDFVAAGGTLDYALGATASTTWASAAADAPPSYDVGPTQPRTSTAVKGVAGKCLDAQGDAPSVGAPVALWECNATINQTWTLASDGTMRARGHCLDASSSGRANGTKIQLWSCNGSGAQQWWPRPGGVLMNVPSGRCLDVPGGKPDSSVQLQLFDCNSSPAQSWTLP</sequence>
<dbReference type="SMART" id="SM00458">
    <property type="entry name" value="RICIN"/>
    <property type="match status" value="1"/>
</dbReference>
<accession>A0ABN2HRL4</accession>
<feature type="chain" id="PRO_5045236084" description="Ricin B lectin domain-containing protein" evidence="1">
    <location>
        <begin position="31"/>
        <end position="869"/>
    </location>
</feature>
<keyword evidence="1" id="KW-0732">Signal</keyword>
<dbReference type="Pfam" id="PF07971">
    <property type="entry name" value="Glyco_hydro_92"/>
    <property type="match status" value="1"/>
</dbReference>
<dbReference type="InterPro" id="IPR008928">
    <property type="entry name" value="6-hairpin_glycosidase_sf"/>
</dbReference>
<organism evidence="3 4">
    <name type="scientific">Kribbella yunnanensis</name>
    <dbReference type="NCBI Taxonomy" id="190194"/>
    <lineage>
        <taxon>Bacteria</taxon>
        <taxon>Bacillati</taxon>
        <taxon>Actinomycetota</taxon>
        <taxon>Actinomycetes</taxon>
        <taxon>Propionibacteriales</taxon>
        <taxon>Kribbellaceae</taxon>
        <taxon>Kribbella</taxon>
    </lineage>
</organism>
<dbReference type="InterPro" id="IPR041371">
    <property type="entry name" value="GH92_N"/>
</dbReference>
<dbReference type="InterPro" id="IPR012939">
    <property type="entry name" value="Glyco_hydro_92"/>
</dbReference>
<feature type="signal peptide" evidence="1">
    <location>
        <begin position="1"/>
        <end position="30"/>
    </location>
</feature>
<name>A0ABN2HRL4_9ACTN</name>
<dbReference type="CDD" id="cd23451">
    <property type="entry name" value="beta-trefoil_Ricin_laminarinase"/>
    <property type="match status" value="1"/>
</dbReference>
<dbReference type="Gene3D" id="3.30.2080.10">
    <property type="entry name" value="GH92 mannosidase domain"/>
    <property type="match status" value="1"/>
</dbReference>
<dbReference type="InterPro" id="IPR005887">
    <property type="entry name" value="GH92_a_mannosidase_put"/>
</dbReference>
<dbReference type="Proteomes" id="UP001500280">
    <property type="component" value="Unassembled WGS sequence"/>
</dbReference>
<dbReference type="PANTHER" id="PTHR12143">
    <property type="entry name" value="PEPTIDE N-GLYCANASE PNGASE -RELATED"/>
    <property type="match status" value="1"/>
</dbReference>
<reference evidence="3 4" key="1">
    <citation type="journal article" date="2019" name="Int. J. Syst. Evol. Microbiol.">
        <title>The Global Catalogue of Microorganisms (GCM) 10K type strain sequencing project: providing services to taxonomists for standard genome sequencing and annotation.</title>
        <authorList>
            <consortium name="The Broad Institute Genomics Platform"/>
            <consortium name="The Broad Institute Genome Sequencing Center for Infectious Disease"/>
            <person name="Wu L."/>
            <person name="Ma J."/>
        </authorList>
    </citation>
    <scope>NUCLEOTIDE SEQUENCE [LARGE SCALE GENOMIC DNA]</scope>
    <source>
        <strain evidence="3 4">JCM 14307</strain>
    </source>
</reference>
<dbReference type="Pfam" id="PF17678">
    <property type="entry name" value="Glyco_hydro_92N"/>
    <property type="match status" value="1"/>
</dbReference>
<evidence type="ECO:0000313" key="3">
    <source>
        <dbReference type="EMBL" id="GAA1692371.1"/>
    </source>
</evidence>
<dbReference type="SUPFAM" id="SSF50370">
    <property type="entry name" value="Ricin B-like lectins"/>
    <property type="match status" value="1"/>
</dbReference>
<dbReference type="RefSeq" id="WP_344154460.1">
    <property type="nucleotide sequence ID" value="NZ_BAAANF010000016.1"/>
</dbReference>
<comment type="caution">
    <text evidence="3">The sequence shown here is derived from an EMBL/GenBank/DDBJ whole genome shotgun (WGS) entry which is preliminary data.</text>
</comment>
<dbReference type="InterPro" id="IPR035992">
    <property type="entry name" value="Ricin_B-like_lectins"/>
</dbReference>
<dbReference type="InterPro" id="IPR050883">
    <property type="entry name" value="PNGase"/>
</dbReference>
<dbReference type="PANTHER" id="PTHR12143:SF39">
    <property type="entry name" value="SECRETED PROTEIN"/>
    <property type="match status" value="1"/>
</dbReference>
<evidence type="ECO:0000313" key="4">
    <source>
        <dbReference type="Proteomes" id="UP001500280"/>
    </source>
</evidence>